<gene>
    <name evidence="2" type="ORF">BGW38_001813</name>
</gene>
<keyword evidence="3" id="KW-1185">Reference proteome</keyword>
<accession>A0A9P6KIV8</accession>
<dbReference type="Proteomes" id="UP000780801">
    <property type="component" value="Unassembled WGS sequence"/>
</dbReference>
<sequence length="392" mass="44538">MEFILTWMEHRPNFESVIIGSSGRTAPGEPRKFKSHGYSALALAVSKNSKGRLNINGKAMRERFQRHLRLYTDVKKEMNTTGISITEEDTKKGLLTLAQKLETMCTCFPRMDVLFSGRLRSKATPTGRFQSTLLASQEQNGITTSARGQNEVQKAGAGPRRGLTEEYEDDKEDDEDEDEEDEDEEGEDGEEGEEEEEGEEDGHTTDNGVNGLVNNSSHQIDARDARVDGRNPSSSTAQRHAKHSLADAESEVSSKRSRTSVRRKKHPVLDRTSISEVPRRSPLGPSEQTYTTRVSESKMLKLETEKLEFEKTKESKRQEQEAKRQRLEMEKLEFEKEKAAKKQELEERKLKLDEYRLKNESQRDKLQLAMTGLAQGMSIEQIQTLINTLLTK</sequence>
<feature type="compositionally biased region" description="Polar residues" evidence="1">
    <location>
        <begin position="140"/>
        <end position="152"/>
    </location>
</feature>
<feature type="compositionally biased region" description="Acidic residues" evidence="1">
    <location>
        <begin position="165"/>
        <end position="200"/>
    </location>
</feature>
<feature type="compositionally biased region" description="Polar residues" evidence="1">
    <location>
        <begin position="205"/>
        <end position="219"/>
    </location>
</feature>
<evidence type="ECO:0000313" key="3">
    <source>
        <dbReference type="Proteomes" id="UP000780801"/>
    </source>
</evidence>
<name>A0A9P6KIV8_9FUNG</name>
<dbReference type="EMBL" id="JAABOA010000016">
    <property type="protein sequence ID" value="KAF9586568.1"/>
    <property type="molecule type" value="Genomic_DNA"/>
</dbReference>
<protein>
    <submittedName>
        <fullName evidence="2">Uncharacterized protein</fullName>
    </submittedName>
</protein>
<feature type="compositionally biased region" description="Basic and acidic residues" evidence="1">
    <location>
        <begin position="220"/>
        <end position="229"/>
    </location>
</feature>
<proteinExistence type="predicted"/>
<organism evidence="2 3">
    <name type="scientific">Lunasporangiospora selenospora</name>
    <dbReference type="NCBI Taxonomy" id="979761"/>
    <lineage>
        <taxon>Eukaryota</taxon>
        <taxon>Fungi</taxon>
        <taxon>Fungi incertae sedis</taxon>
        <taxon>Mucoromycota</taxon>
        <taxon>Mortierellomycotina</taxon>
        <taxon>Mortierellomycetes</taxon>
        <taxon>Mortierellales</taxon>
        <taxon>Mortierellaceae</taxon>
        <taxon>Lunasporangiospora</taxon>
    </lineage>
</organism>
<feature type="region of interest" description="Disordered" evidence="1">
    <location>
        <begin position="140"/>
        <end position="298"/>
    </location>
</feature>
<reference evidence="2" key="1">
    <citation type="journal article" date="2020" name="Fungal Divers.">
        <title>Resolving the Mortierellaceae phylogeny through synthesis of multi-gene phylogenetics and phylogenomics.</title>
        <authorList>
            <person name="Vandepol N."/>
            <person name="Liber J."/>
            <person name="Desiro A."/>
            <person name="Na H."/>
            <person name="Kennedy M."/>
            <person name="Barry K."/>
            <person name="Grigoriev I.V."/>
            <person name="Miller A.N."/>
            <person name="O'Donnell K."/>
            <person name="Stajich J.E."/>
            <person name="Bonito G."/>
        </authorList>
    </citation>
    <scope>NUCLEOTIDE SEQUENCE</scope>
    <source>
        <strain evidence="2">KOD1015</strain>
    </source>
</reference>
<evidence type="ECO:0000256" key="1">
    <source>
        <dbReference type="SAM" id="MobiDB-lite"/>
    </source>
</evidence>
<evidence type="ECO:0000313" key="2">
    <source>
        <dbReference type="EMBL" id="KAF9586568.1"/>
    </source>
</evidence>
<dbReference type="OrthoDB" id="2424990at2759"/>
<feature type="compositionally biased region" description="Basic residues" evidence="1">
    <location>
        <begin position="255"/>
        <end position="266"/>
    </location>
</feature>
<dbReference type="AlphaFoldDB" id="A0A9P6KIV8"/>
<comment type="caution">
    <text evidence="2">The sequence shown here is derived from an EMBL/GenBank/DDBJ whole genome shotgun (WGS) entry which is preliminary data.</text>
</comment>
<feature type="region of interest" description="Disordered" evidence="1">
    <location>
        <begin position="306"/>
        <end position="325"/>
    </location>
</feature>